<feature type="non-terminal residue" evidence="2">
    <location>
        <position position="1"/>
    </location>
</feature>
<dbReference type="Gramene" id="TVU07422">
    <property type="protein sequence ID" value="TVU07422"/>
    <property type="gene ID" value="EJB05_47476"/>
</dbReference>
<organism evidence="2 3">
    <name type="scientific">Eragrostis curvula</name>
    <name type="common">weeping love grass</name>
    <dbReference type="NCBI Taxonomy" id="38414"/>
    <lineage>
        <taxon>Eukaryota</taxon>
        <taxon>Viridiplantae</taxon>
        <taxon>Streptophyta</taxon>
        <taxon>Embryophyta</taxon>
        <taxon>Tracheophyta</taxon>
        <taxon>Spermatophyta</taxon>
        <taxon>Magnoliopsida</taxon>
        <taxon>Liliopsida</taxon>
        <taxon>Poales</taxon>
        <taxon>Poaceae</taxon>
        <taxon>PACMAD clade</taxon>
        <taxon>Chloridoideae</taxon>
        <taxon>Eragrostideae</taxon>
        <taxon>Eragrostidinae</taxon>
        <taxon>Eragrostis</taxon>
    </lineage>
</organism>
<dbReference type="InterPro" id="IPR036249">
    <property type="entry name" value="Thioredoxin-like_sf"/>
</dbReference>
<evidence type="ECO:0000313" key="2">
    <source>
        <dbReference type="EMBL" id="TVU07422.1"/>
    </source>
</evidence>
<feature type="compositionally biased region" description="Polar residues" evidence="1">
    <location>
        <begin position="300"/>
        <end position="322"/>
    </location>
</feature>
<feature type="compositionally biased region" description="Polar residues" evidence="1">
    <location>
        <begin position="195"/>
        <end position="213"/>
    </location>
</feature>
<dbReference type="OrthoDB" id="37297at2759"/>
<dbReference type="Proteomes" id="UP000324897">
    <property type="component" value="Unassembled WGS sequence"/>
</dbReference>
<feature type="compositionally biased region" description="Basic and acidic residues" evidence="1">
    <location>
        <begin position="60"/>
        <end position="73"/>
    </location>
</feature>
<comment type="caution">
    <text evidence="2">The sequence shown here is derived from an EMBL/GenBank/DDBJ whole genome shotgun (WGS) entry which is preliminary data.</text>
</comment>
<name>A0A5J9T7X9_9POAL</name>
<evidence type="ECO:0000313" key="3">
    <source>
        <dbReference type="Proteomes" id="UP000324897"/>
    </source>
</evidence>
<accession>A0A5J9T7X9</accession>
<dbReference type="EMBL" id="RWGY01000045">
    <property type="protein sequence ID" value="TVU07422.1"/>
    <property type="molecule type" value="Genomic_DNA"/>
</dbReference>
<proteinExistence type="predicted"/>
<dbReference type="PANTHER" id="PTHR33875">
    <property type="entry name" value="OS09G0542200 PROTEIN"/>
    <property type="match status" value="1"/>
</dbReference>
<dbReference type="SUPFAM" id="SSF52833">
    <property type="entry name" value="Thioredoxin-like"/>
    <property type="match status" value="1"/>
</dbReference>
<feature type="compositionally biased region" description="Polar residues" evidence="1">
    <location>
        <begin position="356"/>
        <end position="369"/>
    </location>
</feature>
<sequence length="1372" mass="149463">MEPVQPSPRKDKDPSGKQEKSSISSSNAASTGSAQQFESCEGKLSSSIIPSWRLGRPRSRRTEGRISSPDKTRRPSGQGRSDNMGLGGLGRKGLLGPCLSQNSKGNEEKTLHPSGRHRSGCLVLGGIESKGLLGPSPSQHSKEDLIPPFLPPKKRVLESPQLYGRSGDDPHNSYTAKTPRTQPMRSSTPPPSYPAKTSSRYHVTIAKSAQSPLEDSVVDIGMRAHSSSRQSLKKTRRQTERSPARVSKSSPPKTGLRFQEKKMSDRPLSKESDDEVRLRPNNNSREPMKMPQLQPKRSPKQASRSSLPDTHLRSNVKNTIAPQPSLKGSHVVGSVKPEDNSRKLATIPELQPKKSPGSSSLSDPNTGLRSRSAELPIKGADVDESMKQTDGQNNLLEVLSGLNSARKRLHGKNPSSNVEELGNASGKKSRLGWGQGLAKYEKEKREKDLLNSPDLGANRDLRSSSTSVTETVTCAGVSGDLDNNSSSMTEKVVFPAASGCSPPQVVGVGDDLGHRSTTMIQTIACQEALPSDHRCNGPHGVKNHTANRSTSMTPTVICPATVPACSDGCSLPPGDGSVAILFNIDFPHKRISQDGENIECDSAPSQGIVLGGDIIADVERLDLRNLNGNRSYDEAIKKDCGSGESYHVKGLSGKDAESRKNSSAENCADQLEKCSVDAEQNRSGKENPELYAVSNESNDGKMQLNKENPKKDNKCGIVNKGAELSGNGLVERQRDIKATEIDTTNNDDKIRSDKENPQHCVAPREISSTVSSCIIDSMETQKIHAILSPEGNDITESLQQITNKALEICQLLSTSDGSALQSVNEKFPNVKVDIDLNVTLDLEKQHVCSAPAASSMAVNVPRRRTQIDLNVPDPASMDDASADRIRANVNLCTKVEMGDDLTHVQKYLQSQTKMFDITKDPTNQPGCFKLFGEVIFQAPSSEIKETSNRENQIHGYSCGMESNTTVPFMTRDGQSYPSVPWSTWRHAVPTNTRQQSVFSNQMSYSSVNGSAALPFQSGRDALVNLSQQQHSANMTPFSMMRGGLTYHLRPESRSSSLLNFNPSQQQWTSDAANANRMVISHLQAPGPITPSRTNGEGASTSNTRLCAAQYSLEVFVGYRQLYLGRDKDEMRLNGKLTQEIREALDRDIEMVAERHSVSLLLLVAIGCWACGGCLAQIPIPARTDGFVYAGKPPAWGETVVVEAFFDPVCPDSRDAWPALKKAVEHYDSRVSVVVHLFPLPYHSNAFITCRSIHTANKLNSSFAYPLLERFFKYQEGYYNKPTYTKSRATVVDELTSNLVVPIIGQANLAAYKAGFDDSQSDQAARISFKNGCARGVTGTPYFFVNGIPLSDSGSPLDYNKWISIFDPLVGKM</sequence>
<evidence type="ECO:0000256" key="1">
    <source>
        <dbReference type="SAM" id="MobiDB-lite"/>
    </source>
</evidence>
<dbReference type="CDD" id="cd02972">
    <property type="entry name" value="DsbA_family"/>
    <property type="match status" value="1"/>
</dbReference>
<feature type="region of interest" description="Disordered" evidence="1">
    <location>
        <begin position="1"/>
        <end position="390"/>
    </location>
</feature>
<feature type="compositionally biased region" description="Basic and acidic residues" evidence="1">
    <location>
        <begin position="8"/>
        <end position="20"/>
    </location>
</feature>
<reference evidence="2 3" key="1">
    <citation type="journal article" date="2019" name="Sci. Rep.">
        <title>A high-quality genome of Eragrostis curvula grass provides insights into Poaceae evolution and supports new strategies to enhance forage quality.</title>
        <authorList>
            <person name="Carballo J."/>
            <person name="Santos B.A.C.M."/>
            <person name="Zappacosta D."/>
            <person name="Garbus I."/>
            <person name="Selva J.P."/>
            <person name="Gallo C.A."/>
            <person name="Diaz A."/>
            <person name="Albertini E."/>
            <person name="Caccamo M."/>
            <person name="Echenique V."/>
        </authorList>
    </citation>
    <scope>NUCLEOTIDE SEQUENCE [LARGE SCALE GENOMIC DNA]</scope>
    <source>
        <strain evidence="3">cv. Victoria</strain>
        <tissue evidence="2">Leaf</tissue>
    </source>
</reference>
<protein>
    <submittedName>
        <fullName evidence="2">Uncharacterized protein</fullName>
    </submittedName>
</protein>
<keyword evidence="3" id="KW-1185">Reference proteome</keyword>
<dbReference type="Gene3D" id="3.40.30.10">
    <property type="entry name" value="Glutaredoxin"/>
    <property type="match status" value="1"/>
</dbReference>
<feature type="region of interest" description="Disordered" evidence="1">
    <location>
        <begin position="407"/>
        <end position="432"/>
    </location>
</feature>
<feature type="compositionally biased region" description="Polar residues" evidence="1">
    <location>
        <begin position="172"/>
        <end position="187"/>
    </location>
</feature>
<gene>
    <name evidence="2" type="ORF">EJB05_47476</name>
</gene>
<feature type="compositionally biased region" description="Basic and acidic residues" evidence="1">
    <location>
        <begin position="258"/>
        <end position="278"/>
    </location>
</feature>
<dbReference type="PANTHER" id="PTHR33875:SF3">
    <property type="entry name" value="OS04G0227500 PROTEIN"/>
    <property type="match status" value="1"/>
</dbReference>
<feature type="compositionally biased region" description="Low complexity" evidence="1">
    <location>
        <begin position="21"/>
        <end position="34"/>
    </location>
</feature>